<dbReference type="Gene3D" id="2.30.29.30">
    <property type="entry name" value="Pleckstrin-homology domain (PH domain)/Phosphotyrosine-binding domain (PTB)"/>
    <property type="match status" value="2"/>
</dbReference>
<reference evidence="15" key="1">
    <citation type="submission" date="2020-11" db="EMBL/GenBank/DDBJ databases">
        <authorList>
            <person name="Tran Van P."/>
        </authorList>
    </citation>
    <scope>NUCLEOTIDE SEQUENCE</scope>
</reference>
<dbReference type="InterPro" id="IPR027417">
    <property type="entry name" value="P-loop_NTPase"/>
</dbReference>
<dbReference type="Gene3D" id="6.20.240.20">
    <property type="match status" value="1"/>
</dbReference>
<dbReference type="GO" id="GO:0005737">
    <property type="term" value="C:cytoplasm"/>
    <property type="evidence" value="ECO:0007669"/>
    <property type="project" value="UniProtKB-SubCell"/>
</dbReference>
<dbReference type="SMART" id="SM00295">
    <property type="entry name" value="B41"/>
    <property type="match status" value="2"/>
</dbReference>
<evidence type="ECO:0000256" key="9">
    <source>
        <dbReference type="PROSITE-ProRule" id="PRU00782"/>
    </source>
</evidence>
<dbReference type="SUPFAM" id="SSF47031">
    <property type="entry name" value="Second domain of FERM"/>
    <property type="match status" value="2"/>
</dbReference>
<dbReference type="SUPFAM" id="SSF54236">
    <property type="entry name" value="Ubiquitin-like"/>
    <property type="match status" value="2"/>
</dbReference>
<feature type="compositionally biased region" description="Basic and acidic residues" evidence="10">
    <location>
        <begin position="903"/>
        <end position="920"/>
    </location>
</feature>
<dbReference type="Pfam" id="PF00784">
    <property type="entry name" value="MyTH4"/>
    <property type="match status" value="2"/>
</dbReference>
<dbReference type="CDD" id="cd14473">
    <property type="entry name" value="FERM_B-lobe"/>
    <property type="match status" value="2"/>
</dbReference>
<gene>
    <name evidence="15" type="ORF">DSTB1V02_LOCUS1282</name>
</gene>
<dbReference type="Gene3D" id="1.25.40.530">
    <property type="entry name" value="MyTH4 domain"/>
    <property type="match status" value="2"/>
</dbReference>
<dbReference type="SMART" id="SM00139">
    <property type="entry name" value="MyTH4"/>
    <property type="match status" value="2"/>
</dbReference>
<dbReference type="InterPro" id="IPR051724">
    <property type="entry name" value="Actin_motor_Myosin"/>
</dbReference>
<name>A0A7R8WZR2_9CRUS</name>
<dbReference type="InterPro" id="IPR019749">
    <property type="entry name" value="Band_41_domain"/>
</dbReference>
<keyword evidence="8 9" id="KW-0505">Motor protein</keyword>
<dbReference type="PROSITE" id="PS51456">
    <property type="entry name" value="MYOSIN_MOTOR"/>
    <property type="match status" value="1"/>
</dbReference>
<keyword evidence="3" id="KW-0343">GTPase activation</keyword>
<dbReference type="InterPro" id="IPR001609">
    <property type="entry name" value="Myosin_head_motor_dom-like"/>
</dbReference>
<feature type="binding site" evidence="9">
    <location>
        <begin position="100"/>
        <end position="107"/>
    </location>
    <ligand>
        <name>ATP</name>
        <dbReference type="ChEBI" id="CHEBI:30616"/>
    </ligand>
</feature>
<dbReference type="Gene3D" id="1.20.120.720">
    <property type="entry name" value="Myosin VI head, motor domain, U50 subdomain"/>
    <property type="match status" value="1"/>
</dbReference>
<dbReference type="InterPro" id="IPR002404">
    <property type="entry name" value="IRS_PTB"/>
</dbReference>
<evidence type="ECO:0000256" key="7">
    <source>
        <dbReference type="ARBA" id="ARBA00023123"/>
    </source>
</evidence>
<dbReference type="InterPro" id="IPR038185">
    <property type="entry name" value="MyTH4_dom_sf"/>
</dbReference>
<dbReference type="InterPro" id="IPR029071">
    <property type="entry name" value="Ubiquitin-like_domsf"/>
</dbReference>
<keyword evidence="16" id="KW-1185">Reference proteome</keyword>
<dbReference type="Pfam" id="PF00063">
    <property type="entry name" value="Myosin_head"/>
    <property type="match status" value="2"/>
</dbReference>
<dbReference type="SUPFAM" id="SSF50729">
    <property type="entry name" value="PH domain-like"/>
    <property type="match status" value="2"/>
</dbReference>
<dbReference type="Gene3D" id="1.10.10.820">
    <property type="match status" value="1"/>
</dbReference>
<dbReference type="PROSITE" id="PS50200">
    <property type="entry name" value="RA"/>
    <property type="match status" value="1"/>
</dbReference>
<evidence type="ECO:0000259" key="13">
    <source>
        <dbReference type="PROSITE" id="PS51016"/>
    </source>
</evidence>
<keyword evidence="7 9" id="KW-0518">Myosin</keyword>
<evidence type="ECO:0000259" key="11">
    <source>
        <dbReference type="PROSITE" id="PS50057"/>
    </source>
</evidence>
<dbReference type="GO" id="GO:0071944">
    <property type="term" value="C:cell periphery"/>
    <property type="evidence" value="ECO:0007669"/>
    <property type="project" value="UniProtKB-ARBA"/>
</dbReference>
<dbReference type="Pfam" id="PF00373">
    <property type="entry name" value="FERM_M"/>
    <property type="match status" value="2"/>
</dbReference>
<dbReference type="EMBL" id="LR899634">
    <property type="protein sequence ID" value="CAD7241282.1"/>
    <property type="molecule type" value="Genomic_DNA"/>
</dbReference>
<evidence type="ECO:0000256" key="5">
    <source>
        <dbReference type="ARBA" id="ARBA00022741"/>
    </source>
</evidence>
<dbReference type="InterPro" id="IPR035963">
    <property type="entry name" value="FERM_2"/>
</dbReference>
<feature type="compositionally biased region" description="Polar residues" evidence="10">
    <location>
        <begin position="1012"/>
        <end position="1023"/>
    </location>
</feature>
<dbReference type="Gene3D" id="3.10.20.90">
    <property type="entry name" value="Phosphatidylinositol 3-kinase Catalytic Subunit, Chain A, domain 1"/>
    <property type="match status" value="2"/>
</dbReference>
<dbReference type="CDD" id="cd17208">
    <property type="entry name" value="FERM_F1_DdMyo7_like"/>
    <property type="match status" value="1"/>
</dbReference>
<feature type="domain" description="MyTH4" evidence="13">
    <location>
        <begin position="1176"/>
        <end position="1350"/>
    </location>
</feature>
<dbReference type="PRINTS" id="PR00193">
    <property type="entry name" value="MYOSINHEAVY"/>
</dbReference>
<dbReference type="Gene3D" id="3.40.850.10">
    <property type="entry name" value="Kinesin motor domain"/>
    <property type="match status" value="2"/>
</dbReference>
<dbReference type="InterPro" id="IPR000299">
    <property type="entry name" value="FERM_domain"/>
</dbReference>
<keyword evidence="6 9" id="KW-0067">ATP-binding</keyword>
<dbReference type="Pfam" id="PF21989">
    <property type="entry name" value="RA_2"/>
    <property type="match status" value="2"/>
</dbReference>
<dbReference type="PANTHER" id="PTHR46049">
    <property type="entry name" value="AGAP003327-PA"/>
    <property type="match status" value="1"/>
</dbReference>
<dbReference type="PROSITE" id="PS50057">
    <property type="entry name" value="FERM_3"/>
    <property type="match status" value="2"/>
</dbReference>
<evidence type="ECO:0000313" key="15">
    <source>
        <dbReference type="EMBL" id="CAD7241282.1"/>
    </source>
</evidence>
<feature type="region of interest" description="Disordered" evidence="10">
    <location>
        <begin position="813"/>
        <end position="860"/>
    </location>
</feature>
<dbReference type="PROSITE" id="PS50096">
    <property type="entry name" value="IQ"/>
    <property type="match status" value="3"/>
</dbReference>
<dbReference type="GO" id="GO:0016459">
    <property type="term" value="C:myosin complex"/>
    <property type="evidence" value="ECO:0007669"/>
    <property type="project" value="UniProtKB-KW"/>
</dbReference>
<dbReference type="CDD" id="cd23767">
    <property type="entry name" value="IQCD"/>
    <property type="match status" value="1"/>
</dbReference>
<evidence type="ECO:0000256" key="2">
    <source>
        <dbReference type="ARBA" id="ARBA00008314"/>
    </source>
</evidence>
<dbReference type="InterPro" id="IPR000159">
    <property type="entry name" value="RA_dom"/>
</dbReference>
<dbReference type="Gene3D" id="1.20.5.190">
    <property type="match status" value="1"/>
</dbReference>
<feature type="compositionally biased region" description="Acidic residues" evidence="10">
    <location>
        <begin position="834"/>
        <end position="848"/>
    </location>
</feature>
<evidence type="ECO:0000256" key="6">
    <source>
        <dbReference type="ARBA" id="ARBA00022840"/>
    </source>
</evidence>
<feature type="domain" description="Ras-associating" evidence="12">
    <location>
        <begin position="1940"/>
        <end position="2035"/>
    </location>
</feature>
<accession>A0A7R8WZR2</accession>
<feature type="compositionally biased region" description="Pro residues" evidence="10">
    <location>
        <begin position="960"/>
        <end position="984"/>
    </location>
</feature>
<evidence type="ECO:0000256" key="3">
    <source>
        <dbReference type="ARBA" id="ARBA00022468"/>
    </source>
</evidence>
<organism evidence="15">
    <name type="scientific">Darwinula stevensoni</name>
    <dbReference type="NCBI Taxonomy" id="69355"/>
    <lineage>
        <taxon>Eukaryota</taxon>
        <taxon>Metazoa</taxon>
        <taxon>Ecdysozoa</taxon>
        <taxon>Arthropoda</taxon>
        <taxon>Crustacea</taxon>
        <taxon>Oligostraca</taxon>
        <taxon>Ostracoda</taxon>
        <taxon>Podocopa</taxon>
        <taxon>Podocopida</taxon>
        <taxon>Darwinulocopina</taxon>
        <taxon>Darwinuloidea</taxon>
        <taxon>Darwinulidae</taxon>
        <taxon>Darwinula</taxon>
    </lineage>
</organism>
<dbReference type="SMART" id="SM00015">
    <property type="entry name" value="IQ"/>
    <property type="match status" value="3"/>
</dbReference>
<dbReference type="GO" id="GO:0007165">
    <property type="term" value="P:signal transduction"/>
    <property type="evidence" value="ECO:0007669"/>
    <property type="project" value="InterPro"/>
</dbReference>
<feature type="region of interest" description="Actin-binding" evidence="9">
    <location>
        <begin position="615"/>
        <end position="637"/>
    </location>
</feature>
<dbReference type="GO" id="GO:0005096">
    <property type="term" value="F:GTPase activator activity"/>
    <property type="evidence" value="ECO:0007669"/>
    <property type="project" value="UniProtKB-KW"/>
</dbReference>
<dbReference type="Gene3D" id="1.20.58.530">
    <property type="match status" value="1"/>
</dbReference>
<dbReference type="EMBL" id="CAJPEV010000117">
    <property type="protein sequence ID" value="CAG0880856.1"/>
    <property type="molecule type" value="Genomic_DNA"/>
</dbReference>
<sequence length="2272" mass="257752">MNIIESRILSPVDSLTPGSPDLHGHDPHRRQPLQEIEHLFSGETPVPEGKIQTNGIDQVFRYRGEKIGHLEPHVFAIAEASYRALQGDGGTGNQSCVISGESGAGKTESTKFILQYLCSVTSNVSTWVEQQILEANTILEAFGNAKTVRNDNSSRFGKFMQVCFDNRWMIRGCIVQDYLLEQSRITFQSQEERNYHVFYQLVAGAQWEHGAFGTGGAFASLAVGNVALGDSIVMGQVQDGFVRRLGQVVPLTRADTPADKSKELREQFHLRPASEYQYLSQSGCIRIDGVSDQERFDALRLAFDVLHVPSAMCDGIYGVLSAILWLGNLSFQDIDGEKCELGTGDSSVLGHVSELLGLDLEELTQACLKRQIHVRGTVTEIPLKLPEAIENRHAMAKALYSRTFAWLVNHINKCTNPGQDSSTFLGVLDIFGFENFSANSFEQLCINYTNEKLHRFFNHYVFALEQEIYKKEEIEYAHIQYSDNTECLELIEKPPKCILKLLSEECRMPKEFEGHKHYLKGEDRRNWESEFGISHYAGSVTYRINGFVDKNRDAQQDLLFHLMSRSRNKFVQDLTNFHDLLGCTLSRMGSVTGTIRATATTKGKPTVADTFRHQLQALVDVLQSTNPWYVRCIKPNMNKAADNYDSEFVLDQLKYLGMCEIIRIRKHGYPIHMPFAEFLQRYRCLVLKQKVPADQLEAIRFIIRGFTVPKMEWQLGKTKVFLRSCIHEPLEEKRASLVHRSAVCIQRIWRGHSKRKVFAKKRAAAVRIQCAYRSMKQRIQFLRMRRAAVTIQAFIRGIFAREVADALREMKRVEEEARRKEEEERRRHESTREVEEDTLTEDTEETESTSDLTDSGPGSDILEELDTLAEQLNSRMADRQEKQPQQNQVDLDNLFSFLGDTPTKARKEAPSLNDIDKEMESLVSDLQEELENQGNREEASEKGLAAPAYPLSKRPRSIHLPPPEGPPPPPPTSVEAPSPPPLPAPREEDYLPSPPPALDDATDSSELDAAATTISPPTEFSNGRRTKENHYASVQVLRRLPAPIPPLAPRSRSPSPKARLHSPIESAGTAASSNSAGVQSTHSWKFNGTAPEGAENPEREAKKRQRVERRLQEMEEQEEVRADAAAAAEHCDIIEFAEKYFNFHERCPEGTIVATLKRGRQSSVDYLPKYEMVTYYKGNSIPNSHIHMYDPDNVNIACSIFKVGFDRRASASRPKTELKIPDRSRTQDLCKYMRGELKPDQEVQVIQSIVGFGIEREELRDEIYVQCMRQSTNGPNPEWTERIWLLLCLCIVAFHPSKAFSKYFTSFLRKSLSTEGKTRRYVHWCMENSKSTKVHSRKHPPSMVEIAAMRRLGTIVCRFFFLDRRTKAIDIHPCDTAMDAMHKLAEKIGLQSLDGWAIYEASSEGESHVKAHDFLYDVISLWEMYGEVLFFLCGGRGGAGGVGARKQARSASPGAFSTWSRRAKTLSIGDHRFVFKKRLFRSTREISQDPVEISLLYAQAVHSVVRLDAFPVTEKVGIQLAGLQAQASMGDPQQDHRDDYSHPEAFLPARILAVRPPNEWAQILAQAHAHYGRGKSELAAKVWFLSCIMQYPQWGSSLFQVKYRGYWSYGNSLNLGVNSLGILLINPDDKFIMSEYRYANIESIFVDPSDNFITLNLIKSHQTDSHHCFVFETPEKNEIGSLIASYYPPLARWIKDQDLPLRRVKLTPEDRARLFYNVINARRALIDNEIVKKPVDDHASFLRTTLRRLGKQRVERWKQDEGGECYRGFLHSFWAFSRHPITQSLASLENAEHENLALQLFVLVLTYVGLSQNGEGKGVSDGDLIAVIQTIFERVMGNEALLNELYLQLTKQTTDHPDPNSRVNLRHWSLMALACSVILPSNKLVRKYLAAHLRRCSSDFVNEEGKYARFAEKSMMKTLESPRRQWPPSQQEIRCTLNRRPIYTRFHFMDGQYQAVEFEPSASAGEVLELVRGKIGLRETAKGFALYEVYGNQERSLQKDEKLVDVLSKWERFRASSSGKQSRKQHKLLFKKHLFIEADLDDPVEQELLYHQTLNTLRADRFPLTQMEAVMLCSLVAQVESGGAKEDLDYQALVNQVLPSRLLATVTPEMVQTHHEGLGQGGMAVSQAKQAFLSLIQSWPLYRSTVFDVSQSFTSNWPRALWLAVDPGGVHLLEPRSRGVLCTYDYDYIINYSPSISSLMIITGSLRKQSKIILHTNQAFHIATLIRDYAQALRPSSTMGCSAQTQNPPRMMSRPGMIQPHPILGSPVGSDI</sequence>
<evidence type="ECO:0000256" key="10">
    <source>
        <dbReference type="SAM" id="MobiDB-lite"/>
    </source>
</evidence>
<evidence type="ECO:0000256" key="8">
    <source>
        <dbReference type="ARBA" id="ARBA00023175"/>
    </source>
</evidence>
<keyword evidence="4" id="KW-0963">Cytoplasm</keyword>
<dbReference type="InterPro" id="IPR000857">
    <property type="entry name" value="MyTH4_dom"/>
</dbReference>
<feature type="compositionally biased region" description="Basic and acidic residues" evidence="10">
    <location>
        <begin position="813"/>
        <end position="833"/>
    </location>
</feature>
<keyword evidence="9" id="KW-0009">Actin-binding</keyword>
<dbReference type="SMART" id="SM00242">
    <property type="entry name" value="MYSc"/>
    <property type="match status" value="1"/>
</dbReference>
<dbReference type="Gene3D" id="1.20.80.10">
    <property type="match status" value="2"/>
</dbReference>
<dbReference type="GO" id="GO:0005524">
    <property type="term" value="F:ATP binding"/>
    <property type="evidence" value="ECO:0007669"/>
    <property type="project" value="UniProtKB-UniRule"/>
</dbReference>
<dbReference type="InterPro" id="IPR036961">
    <property type="entry name" value="Kinesin_motor_dom_sf"/>
</dbReference>
<dbReference type="PROSITE" id="PS51016">
    <property type="entry name" value="MYTH4"/>
    <property type="match status" value="2"/>
</dbReference>
<dbReference type="GO" id="GO:0003779">
    <property type="term" value="F:actin binding"/>
    <property type="evidence" value="ECO:0007669"/>
    <property type="project" value="UniProtKB-KW"/>
</dbReference>
<protein>
    <submittedName>
        <fullName evidence="15">Uncharacterized protein</fullName>
    </submittedName>
</protein>
<feature type="region of interest" description="Disordered" evidence="10">
    <location>
        <begin position="900"/>
        <end position="1114"/>
    </location>
</feature>
<evidence type="ECO:0000259" key="12">
    <source>
        <dbReference type="PROSITE" id="PS50200"/>
    </source>
</evidence>
<evidence type="ECO:0000313" key="16">
    <source>
        <dbReference type="Proteomes" id="UP000677054"/>
    </source>
</evidence>
<dbReference type="Proteomes" id="UP000677054">
    <property type="component" value="Unassembled WGS sequence"/>
</dbReference>
<dbReference type="GO" id="GO:0048731">
    <property type="term" value="P:system development"/>
    <property type="evidence" value="ECO:0007669"/>
    <property type="project" value="UniProtKB-ARBA"/>
</dbReference>
<dbReference type="Pfam" id="PF00612">
    <property type="entry name" value="IQ"/>
    <property type="match status" value="2"/>
</dbReference>
<feature type="region of interest" description="Disordered" evidence="10">
    <location>
        <begin position="1"/>
        <end position="29"/>
    </location>
</feature>
<dbReference type="SUPFAM" id="SSF52540">
    <property type="entry name" value="P-loop containing nucleoside triphosphate hydrolases"/>
    <property type="match status" value="1"/>
</dbReference>
<dbReference type="GO" id="GO:0003774">
    <property type="term" value="F:cytoskeletal motor activity"/>
    <property type="evidence" value="ECO:0007669"/>
    <property type="project" value="UniProtKB-UniRule"/>
</dbReference>
<dbReference type="InterPro" id="IPR000048">
    <property type="entry name" value="IQ_motif_EF-hand-BS"/>
</dbReference>
<dbReference type="InterPro" id="IPR014352">
    <property type="entry name" value="FERM/acyl-CoA-bd_prot_sf"/>
</dbReference>
<evidence type="ECO:0000256" key="1">
    <source>
        <dbReference type="ARBA" id="ARBA00004496"/>
    </source>
</evidence>
<feature type="domain" description="Myosin motor" evidence="14">
    <location>
        <begin position="57"/>
        <end position="735"/>
    </location>
</feature>
<feature type="domain" description="MyTH4" evidence="13">
    <location>
        <begin position="1776"/>
        <end position="1937"/>
    </location>
</feature>
<dbReference type="InterPro" id="IPR011993">
    <property type="entry name" value="PH-like_dom_sf"/>
</dbReference>
<dbReference type="Pfam" id="PF02174">
    <property type="entry name" value="IRS"/>
    <property type="match status" value="1"/>
</dbReference>
<feature type="domain" description="FERM" evidence="11">
    <location>
        <begin position="1942"/>
        <end position="2237"/>
    </location>
</feature>
<dbReference type="GO" id="GO:0009887">
    <property type="term" value="P:animal organ morphogenesis"/>
    <property type="evidence" value="ECO:0007669"/>
    <property type="project" value="UniProtKB-ARBA"/>
</dbReference>
<evidence type="ECO:0000259" key="14">
    <source>
        <dbReference type="PROSITE" id="PS51456"/>
    </source>
</evidence>
<dbReference type="InterPro" id="IPR019748">
    <property type="entry name" value="FERM_central"/>
</dbReference>
<comment type="subcellular location">
    <subcellularLocation>
        <location evidence="1">Cytoplasm</location>
    </subcellularLocation>
</comment>
<keyword evidence="5 9" id="KW-0547">Nucleotide-binding</keyword>
<feature type="domain" description="FERM" evidence="11">
    <location>
        <begin position="1355"/>
        <end position="1694"/>
    </location>
</feature>
<comment type="similarity">
    <text evidence="2 9">Belongs to the TRAFAC class myosin-kinesin ATPase superfamily. Myosin family.</text>
</comment>
<proteinExistence type="inferred from homology"/>
<feature type="compositionally biased region" description="Low complexity" evidence="10">
    <location>
        <begin position="1066"/>
        <end position="1077"/>
    </location>
</feature>
<evidence type="ECO:0000256" key="4">
    <source>
        <dbReference type="ARBA" id="ARBA00022490"/>
    </source>
</evidence>
<dbReference type="OrthoDB" id="312459at2759"/>
<dbReference type="PANTHER" id="PTHR46049:SF5">
    <property type="entry name" value="PLECKSTRIN HOMOLOGY DOMAIN-CONTAINING FAMILY H MEMBER 3"/>
    <property type="match status" value="1"/>
</dbReference>